<sequence>MLLLQPQLFTIHGSLESENEVKDLNGENLRILRHGKRSNVFIAFADDRIHADYIIKNFSTYELFLRELEVLKKFEDSKHIVKFLNYYPESYNIIYECAFYSLENYIGHHIRLERDLKSTIITDIASGLLELQSKEIVHLKLSPGNIMFFSKYSKGCWKLIDFGNACTVYDVVKIVPTNYSSPEVLRAHDENISIKAHFAMDMFSFGMILMFIETGVHYWDGKDQDIRQTITSSTEIQNSKLNTTIKRLIDKNISSRMILAQFMKDFGSIRPKSCDIPGRINFDRDNSLFLDFNFVEEPYDMRDENMDKLINNQVKILDGINRCVNAVQDLSRKIPQWLVKLKNEPIPRIFVIIPERTDWKNPQTWCAQTFKLYFVCEHEDHWHVPKQEPYKLVKVPGFIKKYGFMTLFPPDLVNLFTDVFGIKNGCDLLHYFNDVVDTIERNVFELPDSEPEFMPLDTIDGSLSVINGSGLHALKKYIDIQNNPDHYGNLVRCVHKDDEVLWICEKHRDKYTTKSLPPTLSLPLSPPLDSSLSSPSSLPSPSSLSSPLPPPSSLLPPSPLPSPPPLTSPPSPYSKIESMVEIPTMDQIYKVYRVLSNFIEGVEESERKHFKIKEIKNIGQKMRESMDALGKLYPKWDNIDQKKMLIDIAESHAAIYIRLLRLVVRYRFVVDMNTQDALKNIKARALQAQYLAEDYRDINRNYWAAKDFNGHLGKLVNCMRKVSDERNCSSMVKQVLEEFEKSKKLYDKLCCREDHEMNRWYKSKLIRTIDLESIDQEYRLQSDLVNLFRITKYFLNHEDVVGYTLRDCNSVRNLECMEKAIHLYDRFELNRCENIVAFRGCSFLQCKPILIFEWPNKGDLFNYLKQNNNSTLFDWKRKMKMVWEITSAVKFLHENDILHLDLRSSNVFLFQEETELVAKVGNFLWSKSLIESQTSVMPKPLGAENSDWKRWHDPQRLIEGKKHICKMPCDIYGLGLLLWEIAQGTGVVPYKDVKITDLSKHLRNESFENVTEYPKDPEWSKTVKSMCAFNPSDRPQIELVYKIIDRLYNEDAE</sequence>
<evidence type="ECO:0000256" key="1">
    <source>
        <dbReference type="SAM" id="MobiDB-lite"/>
    </source>
</evidence>
<keyword evidence="4" id="KW-1185">Reference proteome</keyword>
<feature type="domain" description="Protein kinase" evidence="2">
    <location>
        <begin position="763"/>
        <end position="1048"/>
    </location>
</feature>
<dbReference type="InterPro" id="IPR008266">
    <property type="entry name" value="Tyr_kinase_AS"/>
</dbReference>
<accession>A0A9N9BGM6</accession>
<reference evidence="3" key="1">
    <citation type="submission" date="2021-06" db="EMBL/GenBank/DDBJ databases">
        <authorList>
            <person name="Kallberg Y."/>
            <person name="Tangrot J."/>
            <person name="Rosling A."/>
        </authorList>
    </citation>
    <scope>NUCLEOTIDE SEQUENCE</scope>
    <source>
        <strain evidence="3">CL551</strain>
    </source>
</reference>
<evidence type="ECO:0000313" key="3">
    <source>
        <dbReference type="EMBL" id="CAG8563351.1"/>
    </source>
</evidence>
<dbReference type="InterPro" id="IPR001245">
    <property type="entry name" value="Ser-Thr/Tyr_kinase_cat_dom"/>
</dbReference>
<dbReference type="Proteomes" id="UP000789342">
    <property type="component" value="Unassembled WGS sequence"/>
</dbReference>
<dbReference type="Gene3D" id="1.10.510.10">
    <property type="entry name" value="Transferase(Phosphotransferase) domain 1"/>
    <property type="match status" value="2"/>
</dbReference>
<dbReference type="EMBL" id="CAJVPV010003951">
    <property type="protein sequence ID" value="CAG8563351.1"/>
    <property type="molecule type" value="Genomic_DNA"/>
</dbReference>
<gene>
    <name evidence="3" type="ORF">AMORRO_LOCUS6126</name>
</gene>
<dbReference type="InterPro" id="IPR011009">
    <property type="entry name" value="Kinase-like_dom_sf"/>
</dbReference>
<dbReference type="PROSITE" id="PS00109">
    <property type="entry name" value="PROTEIN_KINASE_TYR"/>
    <property type="match status" value="1"/>
</dbReference>
<dbReference type="InterPro" id="IPR000719">
    <property type="entry name" value="Prot_kinase_dom"/>
</dbReference>
<evidence type="ECO:0000259" key="2">
    <source>
        <dbReference type="PROSITE" id="PS50011"/>
    </source>
</evidence>
<feature type="region of interest" description="Disordered" evidence="1">
    <location>
        <begin position="513"/>
        <end position="572"/>
    </location>
</feature>
<dbReference type="AlphaFoldDB" id="A0A9N9BGM6"/>
<dbReference type="Pfam" id="PF07714">
    <property type="entry name" value="PK_Tyr_Ser-Thr"/>
    <property type="match status" value="1"/>
</dbReference>
<name>A0A9N9BGM6_9GLOM</name>
<evidence type="ECO:0000313" key="4">
    <source>
        <dbReference type="Proteomes" id="UP000789342"/>
    </source>
</evidence>
<feature type="compositionally biased region" description="Pro residues" evidence="1">
    <location>
        <begin position="547"/>
        <end position="572"/>
    </location>
</feature>
<feature type="domain" description="Protein kinase" evidence="2">
    <location>
        <begin position="26"/>
        <end position="269"/>
    </location>
</feature>
<dbReference type="SUPFAM" id="SSF56112">
    <property type="entry name" value="Protein kinase-like (PK-like)"/>
    <property type="match status" value="2"/>
</dbReference>
<comment type="caution">
    <text evidence="3">The sequence shown here is derived from an EMBL/GenBank/DDBJ whole genome shotgun (WGS) entry which is preliminary data.</text>
</comment>
<protein>
    <submittedName>
        <fullName evidence="3">7945_t:CDS:1</fullName>
    </submittedName>
</protein>
<dbReference type="InterPro" id="IPR051681">
    <property type="entry name" value="Ser/Thr_Kinases-Pseudokinases"/>
</dbReference>
<dbReference type="Pfam" id="PF00069">
    <property type="entry name" value="Pkinase"/>
    <property type="match status" value="1"/>
</dbReference>
<dbReference type="GO" id="GO:0005524">
    <property type="term" value="F:ATP binding"/>
    <property type="evidence" value="ECO:0007669"/>
    <property type="project" value="InterPro"/>
</dbReference>
<dbReference type="GO" id="GO:0004674">
    <property type="term" value="F:protein serine/threonine kinase activity"/>
    <property type="evidence" value="ECO:0007669"/>
    <property type="project" value="TreeGrafter"/>
</dbReference>
<dbReference type="PROSITE" id="PS50011">
    <property type="entry name" value="PROTEIN_KINASE_DOM"/>
    <property type="match status" value="2"/>
</dbReference>
<dbReference type="OrthoDB" id="2314558at2759"/>
<dbReference type="PANTHER" id="PTHR44329">
    <property type="entry name" value="SERINE/THREONINE-PROTEIN KINASE TNNI3K-RELATED"/>
    <property type="match status" value="1"/>
</dbReference>
<feature type="compositionally biased region" description="Low complexity" evidence="1">
    <location>
        <begin position="515"/>
        <end position="546"/>
    </location>
</feature>
<proteinExistence type="predicted"/>
<organism evidence="3 4">
    <name type="scientific">Acaulospora morrowiae</name>
    <dbReference type="NCBI Taxonomy" id="94023"/>
    <lineage>
        <taxon>Eukaryota</taxon>
        <taxon>Fungi</taxon>
        <taxon>Fungi incertae sedis</taxon>
        <taxon>Mucoromycota</taxon>
        <taxon>Glomeromycotina</taxon>
        <taxon>Glomeromycetes</taxon>
        <taxon>Diversisporales</taxon>
        <taxon>Acaulosporaceae</taxon>
        <taxon>Acaulospora</taxon>
    </lineage>
</organism>